<dbReference type="PANTHER" id="PTHR37313:SF2">
    <property type="entry name" value="UPF0749 PROTEIN YLXX"/>
    <property type="match status" value="1"/>
</dbReference>
<name>A0A1H0PRA9_HALAD</name>
<proteinExistence type="inferred from homology"/>
<evidence type="ECO:0000256" key="1">
    <source>
        <dbReference type="ARBA" id="ARBA00009108"/>
    </source>
</evidence>
<dbReference type="PANTHER" id="PTHR37313">
    <property type="entry name" value="UPF0749 PROTEIN RV1825"/>
    <property type="match status" value="1"/>
</dbReference>
<reference evidence="4" key="1">
    <citation type="submission" date="2016-10" db="EMBL/GenBank/DDBJ databases">
        <authorList>
            <person name="Varghese N."/>
            <person name="Submissions S."/>
        </authorList>
    </citation>
    <scope>NUCLEOTIDE SEQUENCE [LARGE SCALE GENOMIC DNA]</scope>
    <source>
        <strain evidence="4">CGMCC 1.3703</strain>
    </source>
</reference>
<dbReference type="AlphaFoldDB" id="A0A1H0PRA9"/>
<dbReference type="RefSeq" id="WP_089652816.1">
    <property type="nucleotide sequence ID" value="NZ_FNIZ01000011.1"/>
</dbReference>
<evidence type="ECO:0000313" key="4">
    <source>
        <dbReference type="Proteomes" id="UP000198860"/>
    </source>
</evidence>
<dbReference type="EMBL" id="FNIZ01000011">
    <property type="protein sequence ID" value="SDP07623.1"/>
    <property type="molecule type" value="Genomic_DNA"/>
</dbReference>
<feature type="coiled-coil region" evidence="2">
    <location>
        <begin position="46"/>
        <end position="87"/>
    </location>
</feature>
<dbReference type="Pfam" id="PF05949">
    <property type="entry name" value="DUF881"/>
    <property type="match status" value="1"/>
</dbReference>
<comment type="similarity">
    <text evidence="1">Belongs to the UPF0749 family.</text>
</comment>
<evidence type="ECO:0000313" key="3">
    <source>
        <dbReference type="EMBL" id="SDP07623.1"/>
    </source>
</evidence>
<dbReference type="Proteomes" id="UP000198860">
    <property type="component" value="Unassembled WGS sequence"/>
</dbReference>
<dbReference type="Gene3D" id="3.30.70.1880">
    <property type="entry name" value="Protein of unknown function DUF881"/>
    <property type="match status" value="1"/>
</dbReference>
<protein>
    <submittedName>
        <fullName evidence="3">Uncharacterized conserved protein YlxW, UPF0749 family</fullName>
    </submittedName>
</protein>
<sequence length="234" mass="26566">MKRHKGKPIILSLVLLISGFLVSYSYQLTKSSPQMVQLNDSQWEKEYFYQQQLLEMEKKNKQLREELKDKRHTIQDFENEMADREQVVADFVERKKKLQMLNGEVPIKGHGVEVVLSDAEYIPDEDQVNQYIVHESHIHSVINELLSAGAKAIAINGQRFMRDSYIACTGPVITVDGVQHPAPFVISAIGDPEVLHSSLNLTRGVVDQLLNENVDVQLSKVNQLEMKARLSAEG</sequence>
<keyword evidence="4" id="KW-1185">Reference proteome</keyword>
<keyword evidence="2" id="KW-0175">Coiled coil</keyword>
<accession>A0A1H0PRA9</accession>
<organism evidence="3 4">
    <name type="scientific">Halobacillus aidingensis</name>
    <dbReference type="NCBI Taxonomy" id="240303"/>
    <lineage>
        <taxon>Bacteria</taxon>
        <taxon>Bacillati</taxon>
        <taxon>Bacillota</taxon>
        <taxon>Bacilli</taxon>
        <taxon>Bacillales</taxon>
        <taxon>Bacillaceae</taxon>
        <taxon>Halobacillus</taxon>
    </lineage>
</organism>
<dbReference type="InterPro" id="IPR010273">
    <property type="entry name" value="DUF881"/>
</dbReference>
<gene>
    <name evidence="3" type="ORF">SAMN05421677_111103</name>
</gene>
<dbReference type="OrthoDB" id="9776196at2"/>
<dbReference type="STRING" id="240303.SAMN05421677_111103"/>
<evidence type="ECO:0000256" key="2">
    <source>
        <dbReference type="SAM" id="Coils"/>
    </source>
</evidence>